<name>A0A2J6TCY2_9HELO</name>
<reference evidence="3 4" key="1">
    <citation type="submission" date="2016-04" db="EMBL/GenBank/DDBJ databases">
        <title>A degradative enzymes factory behind the ericoid mycorrhizal symbiosis.</title>
        <authorList>
            <consortium name="DOE Joint Genome Institute"/>
            <person name="Martino E."/>
            <person name="Morin E."/>
            <person name="Grelet G."/>
            <person name="Kuo A."/>
            <person name="Kohler A."/>
            <person name="Daghino S."/>
            <person name="Barry K."/>
            <person name="Choi C."/>
            <person name="Cichocki N."/>
            <person name="Clum A."/>
            <person name="Copeland A."/>
            <person name="Hainaut M."/>
            <person name="Haridas S."/>
            <person name="Labutti K."/>
            <person name="Lindquist E."/>
            <person name="Lipzen A."/>
            <person name="Khouja H.-R."/>
            <person name="Murat C."/>
            <person name="Ohm R."/>
            <person name="Olson A."/>
            <person name="Spatafora J."/>
            <person name="Veneault-Fourrey C."/>
            <person name="Henrissat B."/>
            <person name="Grigoriev I."/>
            <person name="Martin F."/>
            <person name="Perotto S."/>
        </authorList>
    </citation>
    <scope>NUCLEOTIDE SEQUENCE [LARGE SCALE GENOMIC DNA]</scope>
    <source>
        <strain evidence="3 4">E</strain>
    </source>
</reference>
<evidence type="ECO:0000256" key="1">
    <source>
        <dbReference type="ARBA" id="ARBA00008072"/>
    </source>
</evidence>
<dbReference type="EMBL" id="KZ613787">
    <property type="protein sequence ID" value="PMD60894.1"/>
    <property type="molecule type" value="Genomic_DNA"/>
</dbReference>
<comment type="similarity">
    <text evidence="1">Belongs to the zinc-containing alcohol dehydrogenase family.</text>
</comment>
<dbReference type="PANTHER" id="PTHR45348:SF2">
    <property type="entry name" value="ZINC-TYPE ALCOHOL DEHYDROGENASE-LIKE PROTEIN C2E1P3.01"/>
    <property type="match status" value="1"/>
</dbReference>
<evidence type="ECO:0000313" key="4">
    <source>
        <dbReference type="Proteomes" id="UP000235371"/>
    </source>
</evidence>
<proteinExistence type="inferred from homology"/>
<accession>A0A2J6TCY2</accession>
<dbReference type="Gene3D" id="3.90.180.10">
    <property type="entry name" value="Medium-chain alcohol dehydrogenases, catalytic domain"/>
    <property type="match status" value="1"/>
</dbReference>
<sequence length="303" mass="33414">MVTQKSLVLTEKGKPTAFTTLPIPTPTSTQLLIKTTPRDVIVTIIDQRIRDIDSFDFYPKLSAHNEKFPNGSHVFSQYTSFLPIGGGLQEYTLVHPVYAALVVEGVTDEAAASWPINAVTVGIAIFSKGEFGWRFPRTKEEEDGRLEGEKLVTVGVARLAVVRTIIATASTSHRKELKGYGATHFVARQAEIVEKQVRAIGAEDLVHVFDCTPGGNHNLVVSLLSTSKKGMFVHLTLGNVYGDVVARKKAGYEDKQIKFPKLVDSGNIKLLRYKLFECLDVEKINAAFDETGALKGVHYHARF</sequence>
<dbReference type="SUPFAM" id="SSF50129">
    <property type="entry name" value="GroES-like"/>
    <property type="match status" value="1"/>
</dbReference>
<dbReference type="AlphaFoldDB" id="A0A2J6TCY2"/>
<dbReference type="PANTHER" id="PTHR45348">
    <property type="entry name" value="HYPOTHETICAL OXIDOREDUCTASE (EUROFUNG)"/>
    <property type="match status" value="1"/>
</dbReference>
<dbReference type="GO" id="GO:0016651">
    <property type="term" value="F:oxidoreductase activity, acting on NAD(P)H"/>
    <property type="evidence" value="ECO:0007669"/>
    <property type="project" value="InterPro"/>
</dbReference>
<dbReference type="STRING" id="1095630.A0A2J6TCY2"/>
<dbReference type="InterPro" id="IPR047122">
    <property type="entry name" value="Trans-enoyl_RdTase-like"/>
</dbReference>
<protein>
    <recommendedName>
        <fullName evidence="5">GroES-like protein</fullName>
    </recommendedName>
</protein>
<dbReference type="OrthoDB" id="9992527at2759"/>
<dbReference type="InterPro" id="IPR036291">
    <property type="entry name" value="NAD(P)-bd_dom_sf"/>
</dbReference>
<keyword evidence="2" id="KW-0560">Oxidoreductase</keyword>
<dbReference type="Proteomes" id="UP000235371">
    <property type="component" value="Unassembled WGS sequence"/>
</dbReference>
<dbReference type="InterPro" id="IPR011032">
    <property type="entry name" value="GroES-like_sf"/>
</dbReference>
<keyword evidence="4" id="KW-1185">Reference proteome</keyword>
<dbReference type="RefSeq" id="XP_024737798.1">
    <property type="nucleotide sequence ID" value="XM_024884781.1"/>
</dbReference>
<dbReference type="InParanoid" id="A0A2J6TCY2"/>
<evidence type="ECO:0000256" key="2">
    <source>
        <dbReference type="ARBA" id="ARBA00023002"/>
    </source>
</evidence>
<dbReference type="GeneID" id="36592858"/>
<evidence type="ECO:0000313" key="3">
    <source>
        <dbReference type="EMBL" id="PMD60894.1"/>
    </source>
</evidence>
<dbReference type="Gene3D" id="3.40.50.720">
    <property type="entry name" value="NAD(P)-binding Rossmann-like Domain"/>
    <property type="match status" value="1"/>
</dbReference>
<dbReference type="SUPFAM" id="SSF51735">
    <property type="entry name" value="NAD(P)-binding Rossmann-fold domains"/>
    <property type="match status" value="1"/>
</dbReference>
<evidence type="ECO:0008006" key="5">
    <source>
        <dbReference type="Google" id="ProtNLM"/>
    </source>
</evidence>
<gene>
    <name evidence="3" type="ORF">K444DRAFT_642784</name>
</gene>
<organism evidence="3 4">
    <name type="scientific">Hyaloscypha bicolor E</name>
    <dbReference type="NCBI Taxonomy" id="1095630"/>
    <lineage>
        <taxon>Eukaryota</taxon>
        <taxon>Fungi</taxon>
        <taxon>Dikarya</taxon>
        <taxon>Ascomycota</taxon>
        <taxon>Pezizomycotina</taxon>
        <taxon>Leotiomycetes</taxon>
        <taxon>Helotiales</taxon>
        <taxon>Hyaloscyphaceae</taxon>
        <taxon>Hyaloscypha</taxon>
        <taxon>Hyaloscypha bicolor</taxon>
    </lineage>
</organism>